<dbReference type="PANTHER" id="PTHR28008">
    <property type="entry name" value="DOMAIN PROTEIN, PUTATIVE (AFU_ORTHOLOGUE AFUA_3G10980)-RELATED"/>
    <property type="match status" value="1"/>
</dbReference>
<keyword evidence="1" id="KW-0812">Transmembrane</keyword>
<feature type="transmembrane region" description="Helical" evidence="1">
    <location>
        <begin position="101"/>
        <end position="120"/>
    </location>
</feature>
<protein>
    <recommendedName>
        <fullName evidence="3">VanZ-like domain-containing protein</fullName>
    </recommendedName>
</protein>
<gene>
    <name evidence="2" type="ORF">HELGO_WM31372</name>
</gene>
<dbReference type="NCBIfam" id="NF037970">
    <property type="entry name" value="vanZ_1"/>
    <property type="match status" value="1"/>
</dbReference>
<organism evidence="2">
    <name type="scientific">uncultured Sulfurovum sp</name>
    <dbReference type="NCBI Taxonomy" id="269237"/>
    <lineage>
        <taxon>Bacteria</taxon>
        <taxon>Pseudomonadati</taxon>
        <taxon>Campylobacterota</taxon>
        <taxon>Epsilonproteobacteria</taxon>
        <taxon>Campylobacterales</taxon>
        <taxon>Sulfurovaceae</taxon>
        <taxon>Sulfurovum</taxon>
        <taxon>environmental samples</taxon>
    </lineage>
</organism>
<evidence type="ECO:0000256" key="1">
    <source>
        <dbReference type="SAM" id="Phobius"/>
    </source>
</evidence>
<dbReference type="PANTHER" id="PTHR28008:SF1">
    <property type="entry name" value="DOMAIN PROTEIN, PUTATIVE (AFU_ORTHOLOGUE AFUA_3G10980)-RELATED"/>
    <property type="match status" value="1"/>
</dbReference>
<reference evidence="2" key="1">
    <citation type="submission" date="2020-01" db="EMBL/GenBank/DDBJ databases">
        <authorList>
            <person name="Meier V. D."/>
            <person name="Meier V D."/>
        </authorList>
    </citation>
    <scope>NUCLEOTIDE SEQUENCE</scope>
    <source>
        <strain evidence="2">HLG_WM_MAG_03</strain>
    </source>
</reference>
<evidence type="ECO:0008006" key="3">
    <source>
        <dbReference type="Google" id="ProtNLM"/>
    </source>
</evidence>
<feature type="transmembrane region" description="Helical" evidence="1">
    <location>
        <begin position="12"/>
        <end position="29"/>
    </location>
</feature>
<keyword evidence="1" id="KW-0472">Membrane</keyword>
<evidence type="ECO:0000313" key="2">
    <source>
        <dbReference type="EMBL" id="CAA6799693.1"/>
    </source>
</evidence>
<proteinExistence type="predicted"/>
<dbReference type="EMBL" id="CACVAR010000055">
    <property type="protein sequence ID" value="CAA6799693.1"/>
    <property type="molecule type" value="Genomic_DNA"/>
</dbReference>
<dbReference type="AlphaFoldDB" id="A0A6S6SAR3"/>
<accession>A0A6S6SAR3</accession>
<feature type="transmembrane region" description="Helical" evidence="1">
    <location>
        <begin position="72"/>
        <end position="89"/>
    </location>
</feature>
<name>A0A6S6SAR3_9BACT</name>
<keyword evidence="1" id="KW-1133">Transmembrane helix</keyword>
<feature type="transmembrane region" description="Helical" evidence="1">
    <location>
        <begin position="41"/>
        <end position="60"/>
    </location>
</feature>
<sequence>MSKYLRLLSKKQFKAIFFIAVIVILYKALTPSSNEPLFNFHHADKVLHALAFFVLSFLLNRSSSSIEKRMRNIISLLAFGILIEVLQSFTGYRDVSLGDILADLLGILLFQLTYTLLKVWQLKRRKKKIN</sequence>